<dbReference type="AlphaFoldDB" id="A0A6C0AMS2"/>
<dbReference type="EMBL" id="MN740729">
    <property type="protein sequence ID" value="QHS81099.1"/>
    <property type="molecule type" value="Genomic_DNA"/>
</dbReference>
<proteinExistence type="predicted"/>
<name>A0A6C0AMS2_9ZZZZ</name>
<protein>
    <submittedName>
        <fullName evidence="1">Uncharacterized protein</fullName>
    </submittedName>
</protein>
<evidence type="ECO:0000313" key="1">
    <source>
        <dbReference type="EMBL" id="QHS81099.1"/>
    </source>
</evidence>
<accession>A0A6C0AMS2</accession>
<organism evidence="1">
    <name type="scientific">viral metagenome</name>
    <dbReference type="NCBI Taxonomy" id="1070528"/>
    <lineage>
        <taxon>unclassified sequences</taxon>
        <taxon>metagenomes</taxon>
        <taxon>organismal metagenomes</taxon>
    </lineage>
</organism>
<reference evidence="1" key="1">
    <citation type="journal article" date="2020" name="Nature">
        <title>Giant virus diversity and host interactions through global metagenomics.</title>
        <authorList>
            <person name="Schulz F."/>
            <person name="Roux S."/>
            <person name="Paez-Espino D."/>
            <person name="Jungbluth S."/>
            <person name="Walsh D.A."/>
            <person name="Denef V.J."/>
            <person name="McMahon K.D."/>
            <person name="Konstantinidis K.T."/>
            <person name="Eloe-Fadrosh E.A."/>
            <person name="Kyrpides N.C."/>
            <person name="Woyke T."/>
        </authorList>
    </citation>
    <scope>NUCLEOTIDE SEQUENCE</scope>
    <source>
        <strain evidence="1">GVMAG-S-1101161-73</strain>
    </source>
</reference>
<sequence length="275" mass="28699">MSRQLKEVSARSYIATAAFHLNFFTYKTSMNSQTFKTTGDLSKVTGATSGTCPAGRILRENGKKLFPGAHPIDTVNGVTTTFPPSTVMVGVFDNQSGLNGFIDVNAPVFAVYNGDRPNYLKDAVDPVGGLTDHSAPTLTNGSVNILEDLNVTGNSALTGTLSVTDASTLKGGVKVAASGTLITRILKGSNLSTTSSLPGPSHAGNYNIGDVYDLAFTVTGVTVNDTVIANPVANFAGWIVAAAWPVTNGFILKVFATGTHTNNTVPAFNYTIIQS</sequence>